<keyword evidence="2" id="KW-1185">Reference proteome</keyword>
<dbReference type="Pfam" id="PF03692">
    <property type="entry name" value="CxxCxxCC"/>
    <property type="match status" value="1"/>
</dbReference>
<sequence length="108" mass="11920">MHPIDEVSPSVVSCGTCEACCCRLEVILEDDRGIPPTYTALDAWGGLVMRRLEDGWCAALDRKTFRCSIYSRRPQNCRDFALGSHECLEERAQMSNPNNAPGSSDGPL</sequence>
<dbReference type="AlphaFoldDB" id="A0A4P7XMJ7"/>
<name>A0A4P7XMJ7_9ALTE</name>
<accession>A0A4P7XMJ7</accession>
<evidence type="ECO:0000313" key="2">
    <source>
        <dbReference type="Proteomes" id="UP000298049"/>
    </source>
</evidence>
<dbReference type="InterPro" id="IPR005358">
    <property type="entry name" value="Puta_zinc/iron-chelating_dom"/>
</dbReference>
<gene>
    <name evidence="1" type="ORF">soil367_12335</name>
</gene>
<proteinExistence type="predicted"/>
<protein>
    <submittedName>
        <fullName evidence="1">YkgJ family cysteine cluster protein</fullName>
    </submittedName>
</protein>
<dbReference type="EMBL" id="CP031093">
    <property type="protein sequence ID" value="QCF27924.1"/>
    <property type="molecule type" value="Genomic_DNA"/>
</dbReference>
<dbReference type="Proteomes" id="UP000298049">
    <property type="component" value="Chromosome"/>
</dbReference>
<dbReference type="OrthoDB" id="71604at2"/>
<evidence type="ECO:0000313" key="1">
    <source>
        <dbReference type="EMBL" id="QCF27924.1"/>
    </source>
</evidence>
<organism evidence="1 2">
    <name type="scientific">Hydrocarboniclastica marina</name>
    <dbReference type="NCBI Taxonomy" id="2259620"/>
    <lineage>
        <taxon>Bacteria</taxon>
        <taxon>Pseudomonadati</taxon>
        <taxon>Pseudomonadota</taxon>
        <taxon>Gammaproteobacteria</taxon>
        <taxon>Alteromonadales</taxon>
        <taxon>Alteromonadaceae</taxon>
        <taxon>Hydrocarboniclastica</taxon>
    </lineage>
</organism>
<dbReference type="KEGG" id="hmi:soil367_12335"/>
<reference evidence="1 2" key="1">
    <citation type="submission" date="2018-07" db="EMBL/GenBank/DDBJ databases">
        <title>Marsedoiliclastica nanhaica gen. nov. sp. nov., a novel marine hydrocarbonoclastic bacterium isolated from an in-situ enriched hydrocarbon-degrading consortium in deep-sea sediment.</title>
        <authorList>
            <person name="Dong C."/>
            <person name="Ma T."/>
            <person name="Liu R."/>
            <person name="Shao Z."/>
        </authorList>
    </citation>
    <scope>NUCLEOTIDE SEQUENCE [LARGE SCALE GENOMIC DNA]</scope>
    <source>
        <strain evidence="2">soil36-7</strain>
    </source>
</reference>